<evidence type="ECO:0000259" key="2">
    <source>
        <dbReference type="PROSITE" id="PS50878"/>
    </source>
</evidence>
<evidence type="ECO:0000313" key="4">
    <source>
        <dbReference type="Proteomes" id="UP001148838"/>
    </source>
</evidence>
<proteinExistence type="predicted"/>
<organism evidence="3 4">
    <name type="scientific">Periplaneta americana</name>
    <name type="common">American cockroach</name>
    <name type="synonym">Blatta americana</name>
    <dbReference type="NCBI Taxonomy" id="6978"/>
    <lineage>
        <taxon>Eukaryota</taxon>
        <taxon>Metazoa</taxon>
        <taxon>Ecdysozoa</taxon>
        <taxon>Arthropoda</taxon>
        <taxon>Hexapoda</taxon>
        <taxon>Insecta</taxon>
        <taxon>Pterygota</taxon>
        <taxon>Neoptera</taxon>
        <taxon>Polyneoptera</taxon>
        <taxon>Dictyoptera</taxon>
        <taxon>Blattodea</taxon>
        <taxon>Blattoidea</taxon>
        <taxon>Blattidae</taxon>
        <taxon>Blattinae</taxon>
        <taxon>Periplaneta</taxon>
    </lineage>
</organism>
<keyword evidence="4" id="KW-1185">Reference proteome</keyword>
<dbReference type="Proteomes" id="UP001148838">
    <property type="component" value="Unassembled WGS sequence"/>
</dbReference>
<dbReference type="Pfam" id="PF03184">
    <property type="entry name" value="DDE_1"/>
    <property type="match status" value="1"/>
</dbReference>
<sequence length="746" mass="82960">MWEKYGINMPPQWKTNGMAGVDWFGAFLKRHPNLSIRTPEATSLGRATSFNKKKNVAQFFDKLGTVMTRCGFKASDIWNVDETGITTVQKPSKIVAKKGVKQVGAITSGERGVLVTLTVAVCANGNSISPMFIFPRKKYHDHFGRDGPTDCIGTGNTSGWTTEVEFLTFLHHFTQQVRPSKNSPVLLLLDNHQSHLSPSVLDYAKSNGITMLSFPPHCSLRLQPLDRSVFGPFKKHVNTAMDSWMRNNPGKVMTIYDIPSIVKIAFPLALTQNNVQNGFAKCGISPYNPQIFTETDFAPAFVTDRPIPVPDSQEECSSVNDSEHASSNSTPNIAGTSNQTTMETRLGSSESESRDDPVATTSIAVNPVPSTSEIRDTEFSPESVRPLPKAGPRKQSHRGRKKRHTAILTDTPEKLAIEQEWQKKTVKSRKMPVKGSGPSGSKMHGPKRKLIEVIGSSSESDEEDCFCLEPPFEVDEIDRVIATGRNNRAPGPDGICNEHLKMAAPILTETWTALLNKCLEEGEIPEEWRKPKLKLLYKGKGDTNNPDSYRGIALESAGLKVLTRAIANRVIRRIEPLLPEEQFGFRPKRSTLMAVSNLMQEIQNAITEKQLKLYVLFIDYQKAFDSVNRQLLVTKLEDMLGRSTLTRLIGNIMVKNYIQINDSVGESNWISKKKNGVLQDDPMSPILFNILTHDVGMAIKANTKSSIYIYADDMALASENVEDLQKATDILGKWAAENEMKIRPTL</sequence>
<dbReference type="CDD" id="cd01650">
    <property type="entry name" value="RT_nLTR_like"/>
    <property type="match status" value="1"/>
</dbReference>
<gene>
    <name evidence="3" type="ORF">ANN_13061</name>
</gene>
<dbReference type="EMBL" id="JAJSOF020000009">
    <property type="protein sequence ID" value="KAJ4446365.1"/>
    <property type="molecule type" value="Genomic_DNA"/>
</dbReference>
<name>A0ABQ8TIH5_PERAM</name>
<dbReference type="SUPFAM" id="SSF56672">
    <property type="entry name" value="DNA/RNA polymerases"/>
    <property type="match status" value="1"/>
</dbReference>
<accession>A0ABQ8TIH5</accession>
<evidence type="ECO:0000256" key="1">
    <source>
        <dbReference type="SAM" id="MobiDB-lite"/>
    </source>
</evidence>
<feature type="region of interest" description="Disordered" evidence="1">
    <location>
        <begin position="303"/>
        <end position="404"/>
    </location>
</feature>
<evidence type="ECO:0000313" key="3">
    <source>
        <dbReference type="EMBL" id="KAJ4446365.1"/>
    </source>
</evidence>
<dbReference type="Gene3D" id="3.30.420.10">
    <property type="entry name" value="Ribonuclease H-like superfamily/Ribonuclease H"/>
    <property type="match status" value="1"/>
</dbReference>
<feature type="domain" description="Reverse transcriptase" evidence="2">
    <location>
        <begin position="517"/>
        <end position="746"/>
    </location>
</feature>
<feature type="compositionally biased region" description="Polar residues" evidence="1">
    <location>
        <begin position="315"/>
        <end position="350"/>
    </location>
</feature>
<reference evidence="3 4" key="1">
    <citation type="journal article" date="2022" name="Allergy">
        <title>Genome assembly and annotation of Periplaneta americana reveal a comprehensive cockroach allergen profile.</title>
        <authorList>
            <person name="Wang L."/>
            <person name="Xiong Q."/>
            <person name="Saelim N."/>
            <person name="Wang L."/>
            <person name="Nong W."/>
            <person name="Wan A.T."/>
            <person name="Shi M."/>
            <person name="Liu X."/>
            <person name="Cao Q."/>
            <person name="Hui J.H.L."/>
            <person name="Sookrung N."/>
            <person name="Leung T.F."/>
            <person name="Tungtrongchitr A."/>
            <person name="Tsui S.K.W."/>
        </authorList>
    </citation>
    <scope>NUCLEOTIDE SEQUENCE [LARGE SCALE GENOMIC DNA]</scope>
    <source>
        <strain evidence="3">PWHHKU_190912</strain>
    </source>
</reference>
<dbReference type="InterPro" id="IPR004875">
    <property type="entry name" value="DDE_SF_endonuclease_dom"/>
</dbReference>
<dbReference type="Pfam" id="PF00078">
    <property type="entry name" value="RVT_1"/>
    <property type="match status" value="1"/>
</dbReference>
<feature type="compositionally biased region" description="Polar residues" evidence="1">
    <location>
        <begin position="359"/>
        <end position="372"/>
    </location>
</feature>
<dbReference type="InterPro" id="IPR000477">
    <property type="entry name" value="RT_dom"/>
</dbReference>
<dbReference type="PANTHER" id="PTHR19446">
    <property type="entry name" value="REVERSE TRANSCRIPTASES"/>
    <property type="match status" value="1"/>
</dbReference>
<protein>
    <recommendedName>
        <fullName evidence="2">Reverse transcriptase domain-containing protein</fullName>
    </recommendedName>
</protein>
<comment type="caution">
    <text evidence="3">The sequence shown here is derived from an EMBL/GenBank/DDBJ whole genome shotgun (WGS) entry which is preliminary data.</text>
</comment>
<feature type="region of interest" description="Disordered" evidence="1">
    <location>
        <begin position="423"/>
        <end position="445"/>
    </location>
</feature>
<dbReference type="PROSITE" id="PS50878">
    <property type="entry name" value="RT_POL"/>
    <property type="match status" value="1"/>
</dbReference>
<dbReference type="InterPro" id="IPR043502">
    <property type="entry name" value="DNA/RNA_pol_sf"/>
</dbReference>
<feature type="compositionally biased region" description="Basic residues" evidence="1">
    <location>
        <begin position="391"/>
        <end position="404"/>
    </location>
</feature>
<dbReference type="InterPro" id="IPR036397">
    <property type="entry name" value="RNaseH_sf"/>
</dbReference>